<dbReference type="Gene3D" id="3.30.450.20">
    <property type="entry name" value="PAS domain"/>
    <property type="match status" value="1"/>
</dbReference>
<evidence type="ECO:0000313" key="2">
    <source>
        <dbReference type="Proteomes" id="UP000033772"/>
    </source>
</evidence>
<dbReference type="AlphaFoldDB" id="A0A1J4N9K0"/>
<keyword evidence="2" id="KW-1185">Reference proteome</keyword>
<accession>A0A1J4N9K0</accession>
<dbReference type="STRING" id="1844.UG56_003755"/>
<evidence type="ECO:0000313" key="1">
    <source>
        <dbReference type="EMBL" id="OIJ28178.1"/>
    </source>
</evidence>
<dbReference type="Proteomes" id="UP000033772">
    <property type="component" value="Unassembled WGS sequence"/>
</dbReference>
<gene>
    <name evidence="1" type="ORF">UG56_003755</name>
</gene>
<reference evidence="1" key="1">
    <citation type="submission" date="2016-10" db="EMBL/GenBank/DDBJ databases">
        <title>Draft Genome Sequence of Nocardioides luteus Strain BAFB, an Alkane-Degrading Bacterium Isolated from JP-7 Polluted Soil.</title>
        <authorList>
            <person name="Brown L."/>
            <person name="Ruiz O.N."/>
            <person name="Gunasekera T."/>
        </authorList>
    </citation>
    <scope>NUCLEOTIDE SEQUENCE [LARGE SCALE GENOMIC DNA]</scope>
    <source>
        <strain evidence="1">BAFB</strain>
    </source>
</reference>
<dbReference type="Pfam" id="PF22673">
    <property type="entry name" value="MCP-like_PDC_1"/>
    <property type="match status" value="1"/>
</dbReference>
<dbReference type="OrthoDB" id="8687362at2"/>
<sequence>MNVDVSTDCAARIEHHFGAILTELERMRASVAALFDDGPVTTDRLSAHIEADTLAFLQDPTLLGSGFVAAPDALSDRRLYLAWWQGAGRDFLGEAEVPATGEAIDYTRQPWFRTPERTGKLNIAGPYVDFICADEYVMTTTLPVYAGGRMAGVAGADTSVETLETMLLPGLRELGATLVNAHGRVVVSADPHRATGEMIGVPAEGGAERLLSVVRLADADGREQLESLAGWPA</sequence>
<protein>
    <recommendedName>
        <fullName evidence="3">Cache domain-containing protein</fullName>
    </recommendedName>
</protein>
<dbReference type="EMBL" id="JZDQ02000004">
    <property type="protein sequence ID" value="OIJ28178.1"/>
    <property type="molecule type" value="Genomic_DNA"/>
</dbReference>
<organism evidence="1 2">
    <name type="scientific">Nocardioides luteus</name>
    <dbReference type="NCBI Taxonomy" id="1844"/>
    <lineage>
        <taxon>Bacteria</taxon>
        <taxon>Bacillati</taxon>
        <taxon>Actinomycetota</taxon>
        <taxon>Actinomycetes</taxon>
        <taxon>Propionibacteriales</taxon>
        <taxon>Nocardioidaceae</taxon>
        <taxon>Nocardioides</taxon>
    </lineage>
</organism>
<comment type="caution">
    <text evidence="1">The sequence shown here is derived from an EMBL/GenBank/DDBJ whole genome shotgun (WGS) entry which is preliminary data.</text>
</comment>
<dbReference type="RefSeq" id="WP_045547572.1">
    <property type="nucleotide sequence ID" value="NZ_JZDQ02000004.1"/>
</dbReference>
<proteinExistence type="predicted"/>
<name>A0A1J4N9K0_9ACTN</name>
<evidence type="ECO:0008006" key="3">
    <source>
        <dbReference type="Google" id="ProtNLM"/>
    </source>
</evidence>
<dbReference type="CDD" id="cd12913">
    <property type="entry name" value="PDC1_MCP_like"/>
    <property type="match status" value="1"/>
</dbReference>